<accession>A0AAN7IU67</accession>
<dbReference type="InterPro" id="IPR013187">
    <property type="entry name" value="F-box-assoc_dom_typ3"/>
</dbReference>
<keyword evidence="3" id="KW-1185">Reference proteome</keyword>
<feature type="domain" description="F-box associated beta-propeller type 3" evidence="1">
    <location>
        <begin position="62"/>
        <end position="265"/>
    </location>
</feature>
<dbReference type="PANTHER" id="PTHR31672:SF13">
    <property type="entry name" value="F-BOX PROTEIN CPR30-LIKE"/>
    <property type="match status" value="1"/>
</dbReference>
<protein>
    <recommendedName>
        <fullName evidence="1">F-box associated beta-propeller type 3 domain-containing protein</fullName>
    </recommendedName>
</protein>
<dbReference type="InterPro" id="IPR017451">
    <property type="entry name" value="F-box-assoc_interact_dom"/>
</dbReference>
<proteinExistence type="predicted"/>
<evidence type="ECO:0000313" key="2">
    <source>
        <dbReference type="EMBL" id="KAK4594323.1"/>
    </source>
</evidence>
<evidence type="ECO:0000313" key="3">
    <source>
        <dbReference type="Proteomes" id="UP001324115"/>
    </source>
</evidence>
<organism evidence="2 3">
    <name type="scientific">Quercus rubra</name>
    <name type="common">Northern red oak</name>
    <name type="synonym">Quercus borealis</name>
    <dbReference type="NCBI Taxonomy" id="3512"/>
    <lineage>
        <taxon>Eukaryota</taxon>
        <taxon>Viridiplantae</taxon>
        <taxon>Streptophyta</taxon>
        <taxon>Embryophyta</taxon>
        <taxon>Tracheophyta</taxon>
        <taxon>Spermatophyta</taxon>
        <taxon>Magnoliopsida</taxon>
        <taxon>eudicotyledons</taxon>
        <taxon>Gunneridae</taxon>
        <taxon>Pentapetalae</taxon>
        <taxon>rosids</taxon>
        <taxon>fabids</taxon>
        <taxon>Fagales</taxon>
        <taxon>Fagaceae</taxon>
        <taxon>Quercus</taxon>
    </lineage>
</organism>
<sequence length="342" mass="39618">MDYSQPAFIQSYTCPLILLCSNDSPSHLHHQDQLYHCDFCLSDVKEPSNNRATTGAFLKYINMPLEYSKKFTSVLYCRGVLFFSYVEVKDQVAEHNFFVYYIHAASFDRFPSRPATTNESRLAFGFGFHPETNDYKVVRIVEQNQPTGLEQHIEVFALGRPMWMINRKNPFLLRMQPYASFNGRLHWLGQDKKDGSTIIVSFDLESENFHHIPIPDNCKSRLDGKDCHVVVLGGCLCLVDYNDIWSMKIYGVKESWIKEYTVMPFERLIGPIRPLSLLPNHNILIEWQYLPESLYVYSVDSMEIYKVRIHDLPLCHSYRVVSVIDDTLDSISNGCKQESPDA</sequence>
<reference evidence="2 3" key="1">
    <citation type="journal article" date="2023" name="G3 (Bethesda)">
        <title>A haplotype-resolved chromosome-scale genome for Quercus rubra L. provides insights into the genetics of adaptive traits for red oak species.</title>
        <authorList>
            <person name="Kapoor B."/>
            <person name="Jenkins J."/>
            <person name="Schmutz J."/>
            <person name="Zhebentyayeva T."/>
            <person name="Kuelheim C."/>
            <person name="Coggeshall M."/>
            <person name="Heim C."/>
            <person name="Lasky J.R."/>
            <person name="Leites L."/>
            <person name="Islam-Faridi N."/>
            <person name="Romero-Severson J."/>
            <person name="DeLeo V.L."/>
            <person name="Lucas S.M."/>
            <person name="Lazic D."/>
            <person name="Gailing O."/>
            <person name="Carlson J."/>
            <person name="Staton M."/>
        </authorList>
    </citation>
    <scope>NUCLEOTIDE SEQUENCE [LARGE SCALE GENOMIC DNA]</scope>
    <source>
        <strain evidence="2">Pseudo-F2</strain>
    </source>
</reference>
<dbReference type="NCBIfam" id="TIGR01640">
    <property type="entry name" value="F_box_assoc_1"/>
    <property type="match status" value="1"/>
</dbReference>
<evidence type="ECO:0000259" key="1">
    <source>
        <dbReference type="Pfam" id="PF08268"/>
    </source>
</evidence>
<gene>
    <name evidence="2" type="ORF">RGQ29_018130</name>
</gene>
<dbReference type="InterPro" id="IPR050796">
    <property type="entry name" value="SCF_F-box_component"/>
</dbReference>
<dbReference type="AlphaFoldDB" id="A0AAN7IU67"/>
<dbReference type="EMBL" id="JAXUIC010000004">
    <property type="protein sequence ID" value="KAK4594323.1"/>
    <property type="molecule type" value="Genomic_DNA"/>
</dbReference>
<name>A0AAN7IU67_QUERU</name>
<dbReference type="PANTHER" id="PTHR31672">
    <property type="entry name" value="BNACNNG10540D PROTEIN"/>
    <property type="match status" value="1"/>
</dbReference>
<dbReference type="Proteomes" id="UP001324115">
    <property type="component" value="Unassembled WGS sequence"/>
</dbReference>
<comment type="caution">
    <text evidence="2">The sequence shown here is derived from an EMBL/GenBank/DDBJ whole genome shotgun (WGS) entry which is preliminary data.</text>
</comment>
<dbReference type="Pfam" id="PF08268">
    <property type="entry name" value="FBA_3"/>
    <property type="match status" value="1"/>
</dbReference>